<organism evidence="1 2">
    <name type="scientific">Sinorhizobium fredii (strain HH103)</name>
    <dbReference type="NCBI Taxonomy" id="1117943"/>
    <lineage>
        <taxon>Bacteria</taxon>
        <taxon>Pseudomonadati</taxon>
        <taxon>Pseudomonadota</taxon>
        <taxon>Alphaproteobacteria</taxon>
        <taxon>Hyphomicrobiales</taxon>
        <taxon>Rhizobiaceae</taxon>
        <taxon>Sinorhizobium/Ensifer group</taxon>
        <taxon>Sinorhizobium</taxon>
    </lineage>
</organism>
<dbReference type="eggNOG" id="ENOG5031QBW">
    <property type="taxonomic scope" value="Bacteria"/>
</dbReference>
<dbReference type="PATRIC" id="fig|380.5.peg.1758"/>
<evidence type="ECO:0000313" key="2">
    <source>
        <dbReference type="Proteomes" id="UP000007735"/>
    </source>
</evidence>
<name>G9A7C2_SINF1</name>
<dbReference type="AlphaFoldDB" id="G9A7C2"/>
<dbReference type="KEGG" id="sfh:SFHH103_01655"/>
<sequence>MTNNVRGVVTQEIGGKAYGFRLGANEWCELEGDLGKSTSEIVKDLEMMARSAQVNLKLFRSIFRAALSYSEPDITLREAGELMEACGMENAGLLVVRIVEAGMPKAEAKGAAGKPKRAARSR</sequence>
<dbReference type="Proteomes" id="UP000007735">
    <property type="component" value="Chromosome"/>
</dbReference>
<evidence type="ECO:0000313" key="1">
    <source>
        <dbReference type="EMBL" id="CCE96152.1"/>
    </source>
</evidence>
<accession>G9A7C2</accession>
<dbReference type="STRING" id="1117943.SFHH103_01655"/>
<dbReference type="EMBL" id="HE616890">
    <property type="protein sequence ID" value="CCE96152.1"/>
    <property type="molecule type" value="Genomic_DNA"/>
</dbReference>
<dbReference type="RefSeq" id="WP_014328615.1">
    <property type="nucleotide sequence ID" value="NC_016812.1"/>
</dbReference>
<proteinExistence type="predicted"/>
<gene>
    <name evidence="1" type="ordered locus">SFHH103_01655</name>
</gene>
<reference evidence="1 2" key="1">
    <citation type="journal article" date="2012" name="J. Bacteriol.">
        <title>Genome sequence of the soybean symbiont Sinorhizobium fredii HH103.</title>
        <authorList>
            <person name="Weidner S."/>
            <person name="Becker A."/>
            <person name="Bonilla I."/>
            <person name="Jaenicke S."/>
            <person name="Lloret J."/>
            <person name="Margaret I."/>
            <person name="Puhler A."/>
            <person name="Ruiz-Sainz J.E."/>
            <person name="Schneiker-Bekel S."/>
            <person name="Szczepanowski R."/>
            <person name="Vinardell J.M."/>
            <person name="Zehner S."/>
            <person name="Gottfert M."/>
        </authorList>
    </citation>
    <scope>NUCLEOTIDE SEQUENCE [LARGE SCALE GENOMIC DNA]</scope>
    <source>
        <strain evidence="1 2">HH103</strain>
    </source>
</reference>
<protein>
    <submittedName>
        <fullName evidence="1">Uncharacterized protein</fullName>
    </submittedName>
</protein>
<dbReference type="HOGENOM" id="CLU_163283_0_0_5"/>